<evidence type="ECO:0008006" key="3">
    <source>
        <dbReference type="Google" id="ProtNLM"/>
    </source>
</evidence>
<comment type="caution">
    <text evidence="1">The sequence shown here is derived from an EMBL/GenBank/DDBJ whole genome shotgun (WGS) entry which is preliminary data.</text>
</comment>
<protein>
    <recommendedName>
        <fullName evidence="3">HCP-like protein</fullName>
    </recommendedName>
</protein>
<dbReference type="Gene3D" id="1.25.40.10">
    <property type="entry name" value="Tetratricopeptide repeat domain"/>
    <property type="match status" value="1"/>
</dbReference>
<dbReference type="Pfam" id="PF08238">
    <property type="entry name" value="Sel1"/>
    <property type="match status" value="3"/>
</dbReference>
<keyword evidence="2" id="KW-1185">Reference proteome</keyword>
<dbReference type="PANTHER" id="PTHR43628">
    <property type="entry name" value="ACTIVATOR OF C KINASE PROTEIN 1-RELATED"/>
    <property type="match status" value="1"/>
</dbReference>
<sequence length="211" mass="24781">MSIYNNLFVKPSEKINGSSDFTQIANDVTQLYLEDSKFQDFSQDFLNEVVKEMCNLYNEEKLKGKYSRSILYTIEQFLLKKKQNPDNIVKFCLNDKINPTVQIILASCFYYGKWVEKNEYKAFVCYQKSAEMGDDRGTYNVGHCYRYGIGVERDEHKAFIYYHKSAEMGYTGGTYMVGYCYLNGMGVEKDEYKSFIYYRKSAEIELNKDLQ</sequence>
<proteinExistence type="predicted"/>
<dbReference type="PANTHER" id="PTHR43628:SF1">
    <property type="entry name" value="CHITIN SYNTHASE REGULATORY FACTOR 2-RELATED"/>
    <property type="match status" value="1"/>
</dbReference>
<reference evidence="1 2" key="1">
    <citation type="submission" date="2018-06" db="EMBL/GenBank/DDBJ databases">
        <title>Comparative genomics reveals the genomic features of Rhizophagus irregularis, R. cerebriforme, R. diaphanum and Gigaspora rosea, and their symbiotic lifestyle signature.</title>
        <authorList>
            <person name="Morin E."/>
            <person name="San Clemente H."/>
            <person name="Chen E.C.H."/>
            <person name="De La Providencia I."/>
            <person name="Hainaut M."/>
            <person name="Kuo A."/>
            <person name="Kohler A."/>
            <person name="Murat C."/>
            <person name="Tang N."/>
            <person name="Roy S."/>
            <person name="Loubradou J."/>
            <person name="Henrissat B."/>
            <person name="Grigoriev I.V."/>
            <person name="Corradi N."/>
            <person name="Roux C."/>
            <person name="Martin F.M."/>
        </authorList>
    </citation>
    <scope>NUCLEOTIDE SEQUENCE [LARGE SCALE GENOMIC DNA]</scope>
    <source>
        <strain evidence="1 2">DAOM 194757</strain>
    </source>
</reference>
<evidence type="ECO:0000313" key="2">
    <source>
        <dbReference type="Proteomes" id="UP000266673"/>
    </source>
</evidence>
<dbReference type="EMBL" id="QKWP01000040">
    <property type="protein sequence ID" value="RIB29345.1"/>
    <property type="molecule type" value="Genomic_DNA"/>
</dbReference>
<organism evidence="1 2">
    <name type="scientific">Gigaspora rosea</name>
    <dbReference type="NCBI Taxonomy" id="44941"/>
    <lineage>
        <taxon>Eukaryota</taxon>
        <taxon>Fungi</taxon>
        <taxon>Fungi incertae sedis</taxon>
        <taxon>Mucoromycota</taxon>
        <taxon>Glomeromycotina</taxon>
        <taxon>Glomeromycetes</taxon>
        <taxon>Diversisporales</taxon>
        <taxon>Gigasporaceae</taxon>
        <taxon>Gigaspora</taxon>
    </lineage>
</organism>
<dbReference type="InterPro" id="IPR006597">
    <property type="entry name" value="Sel1-like"/>
</dbReference>
<name>A0A397W3N6_9GLOM</name>
<gene>
    <name evidence="1" type="ORF">C2G38_2155598</name>
</gene>
<dbReference type="SUPFAM" id="SSF81901">
    <property type="entry name" value="HCP-like"/>
    <property type="match status" value="1"/>
</dbReference>
<dbReference type="Proteomes" id="UP000266673">
    <property type="component" value="Unassembled WGS sequence"/>
</dbReference>
<dbReference type="AlphaFoldDB" id="A0A397W3N6"/>
<accession>A0A397W3N6</accession>
<dbReference type="OrthoDB" id="2384430at2759"/>
<dbReference type="STRING" id="44941.A0A397W3N6"/>
<evidence type="ECO:0000313" key="1">
    <source>
        <dbReference type="EMBL" id="RIB29345.1"/>
    </source>
</evidence>
<dbReference type="InterPro" id="IPR052945">
    <property type="entry name" value="Mitotic_Regulator"/>
</dbReference>
<dbReference type="InterPro" id="IPR011990">
    <property type="entry name" value="TPR-like_helical_dom_sf"/>
</dbReference>
<dbReference type="SMART" id="SM00671">
    <property type="entry name" value="SEL1"/>
    <property type="match status" value="3"/>
</dbReference>